<evidence type="ECO:0000256" key="12">
    <source>
        <dbReference type="ARBA" id="ARBA00031077"/>
    </source>
</evidence>
<dbReference type="Pfam" id="PF13473">
    <property type="entry name" value="Cupredoxin_1"/>
    <property type="match status" value="1"/>
</dbReference>
<comment type="similarity">
    <text evidence="5">In the C-terminal section; belongs to the cytochrome c oxidase subunit 2 family.</text>
</comment>
<keyword evidence="17" id="KW-1185">Reference proteome</keyword>
<comment type="subcellular location">
    <subcellularLocation>
        <location evidence="3">Periplasm</location>
    </subcellularLocation>
</comment>
<dbReference type="PROSITE" id="PS50857">
    <property type="entry name" value="COX2_CUA"/>
    <property type="match status" value="1"/>
</dbReference>
<name>A0ABW0NC76_9BURK</name>
<keyword evidence="11" id="KW-0186">Copper</keyword>
<comment type="similarity">
    <text evidence="6">Belongs to the NosZ family.</text>
</comment>
<organism evidence="16 17">
    <name type="scientific">Caenimonas terrae</name>
    <dbReference type="NCBI Taxonomy" id="696074"/>
    <lineage>
        <taxon>Bacteria</taxon>
        <taxon>Pseudomonadati</taxon>
        <taxon>Pseudomonadota</taxon>
        <taxon>Betaproteobacteria</taxon>
        <taxon>Burkholderiales</taxon>
        <taxon>Comamonadaceae</taxon>
        <taxon>Caenimonas</taxon>
    </lineage>
</organism>
<accession>A0ABW0NC76</accession>
<evidence type="ECO:0000256" key="10">
    <source>
        <dbReference type="ARBA" id="ARBA00022723"/>
    </source>
</evidence>
<evidence type="ECO:0000256" key="13">
    <source>
        <dbReference type="ARBA" id="ARBA00032847"/>
    </source>
</evidence>
<sequence length="128" mass="13977">MSAPAVGRRAWIAQGLALAALPALALLGRRAAAQAEEPQVVKLVAQRFHYTPAQFEVKAGRPVVLEFTALDFVHGFNLPDLKLRADLPPGTVTRVRFTVDKPGSYDFLCDNFCGDKHEEMSGRMLVTA</sequence>
<dbReference type="SUPFAM" id="SSF49503">
    <property type="entry name" value="Cupredoxins"/>
    <property type="match status" value="1"/>
</dbReference>
<evidence type="ECO:0000256" key="1">
    <source>
        <dbReference type="ARBA" id="ARBA00001913"/>
    </source>
</evidence>
<dbReference type="InterPro" id="IPR006311">
    <property type="entry name" value="TAT_signal"/>
</dbReference>
<dbReference type="InterPro" id="IPR002429">
    <property type="entry name" value="CcO_II-like_C"/>
</dbReference>
<evidence type="ECO:0000256" key="11">
    <source>
        <dbReference type="ARBA" id="ARBA00023008"/>
    </source>
</evidence>
<feature type="domain" description="Cytochrome oxidase subunit II copper A binding" evidence="15">
    <location>
        <begin position="36"/>
        <end position="128"/>
    </location>
</feature>
<proteinExistence type="inferred from homology"/>
<evidence type="ECO:0000256" key="7">
    <source>
        <dbReference type="ARBA" id="ARBA00011738"/>
    </source>
</evidence>
<evidence type="ECO:0000256" key="9">
    <source>
        <dbReference type="ARBA" id="ARBA00016560"/>
    </source>
</evidence>
<dbReference type="Gene3D" id="2.60.40.420">
    <property type="entry name" value="Cupredoxins - blue copper proteins"/>
    <property type="match status" value="1"/>
</dbReference>
<comment type="cofactor">
    <cofactor evidence="1">
        <name>Ca(2+)</name>
        <dbReference type="ChEBI" id="CHEBI:29108"/>
    </cofactor>
</comment>
<comment type="caution">
    <text evidence="16">The sequence shown here is derived from an EMBL/GenBank/DDBJ whole genome shotgun (WGS) entry which is preliminary data.</text>
</comment>
<reference evidence="17" key="1">
    <citation type="journal article" date="2019" name="Int. J. Syst. Evol. Microbiol.">
        <title>The Global Catalogue of Microorganisms (GCM) 10K type strain sequencing project: providing services to taxonomists for standard genome sequencing and annotation.</title>
        <authorList>
            <consortium name="The Broad Institute Genomics Platform"/>
            <consortium name="The Broad Institute Genome Sequencing Center for Infectious Disease"/>
            <person name="Wu L."/>
            <person name="Ma J."/>
        </authorList>
    </citation>
    <scope>NUCLEOTIDE SEQUENCE [LARGE SCALE GENOMIC DNA]</scope>
    <source>
        <strain evidence="17">CCUG 57401</strain>
    </source>
</reference>
<evidence type="ECO:0000256" key="3">
    <source>
        <dbReference type="ARBA" id="ARBA00004418"/>
    </source>
</evidence>
<protein>
    <recommendedName>
        <fullName evidence="9">Nitrous-oxide reductase</fullName>
        <ecNumber evidence="8">1.7.2.4</ecNumber>
    </recommendedName>
    <alternativeName>
        <fullName evidence="12">N(2)OR</fullName>
    </alternativeName>
    <alternativeName>
        <fullName evidence="13">N2O reductase</fullName>
    </alternativeName>
</protein>
<dbReference type="PANTHER" id="PTHR42838">
    <property type="entry name" value="CYTOCHROME C OXIDASE SUBUNIT II"/>
    <property type="match status" value="1"/>
</dbReference>
<evidence type="ECO:0000256" key="4">
    <source>
        <dbReference type="ARBA" id="ARBA00004779"/>
    </source>
</evidence>
<dbReference type="Proteomes" id="UP001596037">
    <property type="component" value="Unassembled WGS sequence"/>
</dbReference>
<comment type="subunit">
    <text evidence="7">Homodimer.</text>
</comment>
<comment type="function">
    <text evidence="2">Nitrous-oxide reductase is part of a bacterial respiratory system which is activated under anaerobic conditions in the presence of nitrate or nitrous oxide.</text>
</comment>
<comment type="pathway">
    <text evidence="4">Nitrogen metabolism; nitrate reduction (denitrification); dinitrogen from nitrate: step 4/4.</text>
</comment>
<evidence type="ECO:0000256" key="5">
    <source>
        <dbReference type="ARBA" id="ARBA00006790"/>
    </source>
</evidence>
<evidence type="ECO:0000256" key="6">
    <source>
        <dbReference type="ARBA" id="ARBA00010372"/>
    </source>
</evidence>
<evidence type="ECO:0000256" key="8">
    <source>
        <dbReference type="ARBA" id="ARBA00011896"/>
    </source>
</evidence>
<evidence type="ECO:0000313" key="17">
    <source>
        <dbReference type="Proteomes" id="UP001596037"/>
    </source>
</evidence>
<dbReference type="InterPro" id="IPR008972">
    <property type="entry name" value="Cupredoxin"/>
</dbReference>
<keyword evidence="10" id="KW-0479">Metal-binding</keyword>
<dbReference type="EMBL" id="JBHSMF010000006">
    <property type="protein sequence ID" value="MFC5497433.1"/>
    <property type="molecule type" value="Genomic_DNA"/>
</dbReference>
<dbReference type="EC" id="1.7.2.4" evidence="8"/>
<dbReference type="InterPro" id="IPR028096">
    <property type="entry name" value="EfeO_Cupredoxin"/>
</dbReference>
<evidence type="ECO:0000259" key="15">
    <source>
        <dbReference type="PROSITE" id="PS50857"/>
    </source>
</evidence>
<evidence type="ECO:0000256" key="14">
    <source>
        <dbReference type="ARBA" id="ARBA00049555"/>
    </source>
</evidence>
<evidence type="ECO:0000313" key="16">
    <source>
        <dbReference type="EMBL" id="MFC5497433.1"/>
    </source>
</evidence>
<comment type="catalytic activity">
    <reaction evidence="14">
        <text>N2 + 2 Fe(III)-[cytochrome c] + H2O = nitrous oxide + 2 Fe(II)-[cytochrome c] + 2 H(+)</text>
        <dbReference type="Rhea" id="RHEA:43108"/>
        <dbReference type="Rhea" id="RHEA-COMP:10350"/>
        <dbReference type="Rhea" id="RHEA-COMP:14399"/>
        <dbReference type="ChEBI" id="CHEBI:15377"/>
        <dbReference type="ChEBI" id="CHEBI:15378"/>
        <dbReference type="ChEBI" id="CHEBI:17045"/>
        <dbReference type="ChEBI" id="CHEBI:17997"/>
        <dbReference type="ChEBI" id="CHEBI:29033"/>
        <dbReference type="ChEBI" id="CHEBI:29034"/>
        <dbReference type="EC" id="1.7.2.4"/>
    </reaction>
</comment>
<dbReference type="PROSITE" id="PS51318">
    <property type="entry name" value="TAT"/>
    <property type="match status" value="1"/>
</dbReference>
<gene>
    <name evidence="16" type="ORF">ACFPOE_07800</name>
</gene>
<evidence type="ECO:0000256" key="2">
    <source>
        <dbReference type="ARBA" id="ARBA00003034"/>
    </source>
</evidence>
<dbReference type="RefSeq" id="WP_376849501.1">
    <property type="nucleotide sequence ID" value="NZ_JBHSMF010000006.1"/>
</dbReference>
<dbReference type="PANTHER" id="PTHR42838:SF2">
    <property type="entry name" value="NITROUS-OXIDE REDUCTASE"/>
    <property type="match status" value="1"/>
</dbReference>
<dbReference type="InterPro" id="IPR051403">
    <property type="entry name" value="NosZ/Cyto_c_oxidase_sub2"/>
</dbReference>